<dbReference type="EMBL" id="PPUZ01000138">
    <property type="protein sequence ID" value="RZM70379.1"/>
    <property type="molecule type" value="Genomic_DNA"/>
</dbReference>
<evidence type="ECO:0000313" key="3">
    <source>
        <dbReference type="Proteomes" id="UP000292345"/>
    </source>
</evidence>
<feature type="chain" id="PRO_5020365029" description="DUF3015 domain-containing protein" evidence="1">
    <location>
        <begin position="18"/>
        <end position="205"/>
    </location>
</feature>
<evidence type="ECO:0008006" key="4">
    <source>
        <dbReference type="Google" id="ProtNLM"/>
    </source>
</evidence>
<dbReference type="RefSeq" id="WP_130246505.1">
    <property type="nucleotide sequence ID" value="NZ_PPUZ01000138.1"/>
</dbReference>
<evidence type="ECO:0000256" key="1">
    <source>
        <dbReference type="SAM" id="SignalP"/>
    </source>
</evidence>
<name>A0A4Q7DZ17_9GAMM</name>
<sequence length="205" mass="23049">MRVFYILIVAFMSASHAGTIPPVYECLGGYRLPEIKAKKEFCSAVFSLDSEVEKIKFIEGSALEMDLSSVSCSDEIERLIYPVLFRFMAESIEPEDFFRLNKKLNEYVNYIVDSLGRDITPAGVAALCGYDTNLEKLIAIGGVPKARILIEMQDLSGSYTRSFSLSEAIDFNEPIKATYESLSSEDGNIVYERIIEIISKHRNLN</sequence>
<dbReference type="Proteomes" id="UP000292345">
    <property type="component" value="Unassembled WGS sequence"/>
</dbReference>
<dbReference type="AlphaFoldDB" id="A0A4Q7DZ17"/>
<organism evidence="2 3">
    <name type="scientific">Pseudoalteromonas rubra</name>
    <dbReference type="NCBI Taxonomy" id="43658"/>
    <lineage>
        <taxon>Bacteria</taxon>
        <taxon>Pseudomonadati</taxon>
        <taxon>Pseudomonadota</taxon>
        <taxon>Gammaproteobacteria</taxon>
        <taxon>Alteromonadales</taxon>
        <taxon>Pseudoalteromonadaceae</taxon>
        <taxon>Pseudoalteromonas</taxon>
    </lineage>
</organism>
<reference evidence="2 3" key="1">
    <citation type="submission" date="2018-01" db="EMBL/GenBank/DDBJ databases">
        <title>Co-occurrence of chitin degradation, pigmentation and bioactivity in marine Pseudoalteromonas.</title>
        <authorList>
            <person name="Paulsen S."/>
            <person name="Gram L."/>
            <person name="Machado H."/>
        </authorList>
    </citation>
    <scope>NUCLEOTIDE SEQUENCE [LARGE SCALE GENOMIC DNA]</scope>
    <source>
        <strain evidence="2 3">S1946</strain>
    </source>
</reference>
<proteinExistence type="predicted"/>
<accession>A0A4Q7DZ17</accession>
<keyword evidence="1" id="KW-0732">Signal</keyword>
<feature type="signal peptide" evidence="1">
    <location>
        <begin position="1"/>
        <end position="17"/>
    </location>
</feature>
<evidence type="ECO:0000313" key="2">
    <source>
        <dbReference type="EMBL" id="RZM70379.1"/>
    </source>
</evidence>
<comment type="caution">
    <text evidence="2">The sequence shown here is derived from an EMBL/GenBank/DDBJ whole genome shotgun (WGS) entry which is preliminary data.</text>
</comment>
<protein>
    <recommendedName>
        <fullName evidence="4">DUF3015 domain-containing protein</fullName>
    </recommendedName>
</protein>
<gene>
    <name evidence="2" type="ORF">C3B51_22980</name>
</gene>